<dbReference type="SUPFAM" id="SSF82153">
    <property type="entry name" value="FAS1 domain"/>
    <property type="match status" value="1"/>
</dbReference>
<dbReference type="InterPro" id="IPR036378">
    <property type="entry name" value="FAS1_dom_sf"/>
</dbReference>
<name>A0A5J4QGA6_9ZZZZ</name>
<dbReference type="EMBL" id="SNRY01003631">
    <property type="protein sequence ID" value="KAA6320299.1"/>
    <property type="molecule type" value="Genomic_DNA"/>
</dbReference>
<accession>A0A5J4QGA6</accession>
<evidence type="ECO:0008006" key="2">
    <source>
        <dbReference type="Google" id="ProtNLM"/>
    </source>
</evidence>
<dbReference type="AlphaFoldDB" id="A0A5J4QGA6"/>
<organism evidence="1">
    <name type="scientific">termite gut metagenome</name>
    <dbReference type="NCBI Taxonomy" id="433724"/>
    <lineage>
        <taxon>unclassified sequences</taxon>
        <taxon>metagenomes</taxon>
        <taxon>organismal metagenomes</taxon>
    </lineage>
</organism>
<dbReference type="Gene3D" id="2.30.180.10">
    <property type="entry name" value="FAS1 domain"/>
    <property type="match status" value="1"/>
</dbReference>
<sequence>MITGDLSLPTPAQGHQRKTVITVGKHTFTLVAKFVDIARMKKVHEAYNGVCYEIDGDNSTSLLPDLNQFKDQITKNTLPEFTSFRDLVQLAGFNTATPPFDFLMGRFIVLIPTNDVIADGQLAGKIPSTKEEAAEYLKYYFININASGLSDYLFPGYGKYEDVTTYRLSGRTYGKLTVIDAGDRIQIKDAKGNVVNVVKIFPYIYNDGAAYLIDGLLEF</sequence>
<reference evidence="1" key="1">
    <citation type="submission" date="2019-03" db="EMBL/GenBank/DDBJ databases">
        <title>Single cell metagenomics reveals metabolic interactions within the superorganism composed of flagellate Streblomastix strix and complex community of Bacteroidetes bacteria on its surface.</title>
        <authorList>
            <person name="Treitli S.C."/>
            <person name="Kolisko M."/>
            <person name="Husnik F."/>
            <person name="Keeling P."/>
            <person name="Hampl V."/>
        </authorList>
    </citation>
    <scope>NUCLEOTIDE SEQUENCE</scope>
    <source>
        <strain evidence="1">STM</strain>
    </source>
</reference>
<comment type="caution">
    <text evidence="1">The sequence shown here is derived from an EMBL/GenBank/DDBJ whole genome shotgun (WGS) entry which is preliminary data.</text>
</comment>
<protein>
    <recommendedName>
        <fullName evidence="2">FAS1 domain-containing protein</fullName>
    </recommendedName>
</protein>
<proteinExistence type="predicted"/>
<evidence type="ECO:0000313" key="1">
    <source>
        <dbReference type="EMBL" id="KAA6320299.1"/>
    </source>
</evidence>
<gene>
    <name evidence="1" type="ORF">EZS27_029908</name>
</gene>